<evidence type="ECO:0000313" key="2">
    <source>
        <dbReference type="EMBL" id="RVW97092.1"/>
    </source>
</evidence>
<proteinExistence type="predicted"/>
<accession>A0A438IK42</accession>
<keyword evidence="1" id="KW-0732">Signal</keyword>
<name>A0A438IK42_VITVI</name>
<sequence>MSKRMLVILTKLVNIAFLELHPDEDQVISYYFRKVYVSLGVKEKSTVESRRRNYNNASLRVGHGNPLSEPHYRGDGLMLFNCNGLIPMTYSFNSRWLRHLAKKFHADLVGREYRKVIDGENVIITNLEAKFVPKAEIVHFGFVIYGCYLDVLLDILDVLLGC</sequence>
<organism evidence="2 3">
    <name type="scientific">Vitis vinifera</name>
    <name type="common">Grape</name>
    <dbReference type="NCBI Taxonomy" id="29760"/>
    <lineage>
        <taxon>Eukaryota</taxon>
        <taxon>Viridiplantae</taxon>
        <taxon>Streptophyta</taxon>
        <taxon>Embryophyta</taxon>
        <taxon>Tracheophyta</taxon>
        <taxon>Spermatophyta</taxon>
        <taxon>Magnoliopsida</taxon>
        <taxon>eudicotyledons</taxon>
        <taxon>Gunneridae</taxon>
        <taxon>Pentapetalae</taxon>
        <taxon>rosids</taxon>
        <taxon>Vitales</taxon>
        <taxon>Vitaceae</taxon>
        <taxon>Viteae</taxon>
        <taxon>Vitis</taxon>
    </lineage>
</organism>
<gene>
    <name evidence="2" type="ORF">CK203_029985</name>
</gene>
<evidence type="ECO:0000256" key="1">
    <source>
        <dbReference type="SAM" id="SignalP"/>
    </source>
</evidence>
<reference evidence="2 3" key="1">
    <citation type="journal article" date="2018" name="PLoS Genet.">
        <title>Population sequencing reveals clonal diversity and ancestral inbreeding in the grapevine cultivar Chardonnay.</title>
        <authorList>
            <person name="Roach M.J."/>
            <person name="Johnson D.L."/>
            <person name="Bohlmann J."/>
            <person name="van Vuuren H.J."/>
            <person name="Jones S.J."/>
            <person name="Pretorius I.S."/>
            <person name="Schmidt S.A."/>
            <person name="Borneman A.R."/>
        </authorList>
    </citation>
    <scope>NUCLEOTIDE SEQUENCE [LARGE SCALE GENOMIC DNA]</scope>
    <source>
        <strain evidence="3">cv. Chardonnay</strain>
        <tissue evidence="2">Leaf</tissue>
    </source>
</reference>
<dbReference type="Proteomes" id="UP000288805">
    <property type="component" value="Unassembled WGS sequence"/>
</dbReference>
<evidence type="ECO:0000313" key="3">
    <source>
        <dbReference type="Proteomes" id="UP000288805"/>
    </source>
</evidence>
<comment type="caution">
    <text evidence="2">The sequence shown here is derived from an EMBL/GenBank/DDBJ whole genome shotgun (WGS) entry which is preliminary data.</text>
</comment>
<feature type="chain" id="PRO_5019362481" description="J domain-containing protein" evidence="1">
    <location>
        <begin position="21"/>
        <end position="162"/>
    </location>
</feature>
<feature type="signal peptide" evidence="1">
    <location>
        <begin position="1"/>
        <end position="20"/>
    </location>
</feature>
<evidence type="ECO:0008006" key="4">
    <source>
        <dbReference type="Google" id="ProtNLM"/>
    </source>
</evidence>
<dbReference type="AlphaFoldDB" id="A0A438IK42"/>
<dbReference type="EMBL" id="QGNW01000103">
    <property type="protein sequence ID" value="RVW97092.1"/>
    <property type="molecule type" value="Genomic_DNA"/>
</dbReference>
<protein>
    <recommendedName>
        <fullName evidence="4">J domain-containing protein</fullName>
    </recommendedName>
</protein>